<protein>
    <submittedName>
        <fullName evidence="1">Uncharacterized protein</fullName>
    </submittedName>
</protein>
<evidence type="ECO:0000313" key="1">
    <source>
        <dbReference type="EMBL" id="GAH71401.1"/>
    </source>
</evidence>
<name>X1HMM9_9ZZZZ</name>
<accession>X1HMM9</accession>
<reference evidence="1" key="1">
    <citation type="journal article" date="2014" name="Front. Microbiol.">
        <title>High frequency of phylogenetically diverse reductive dehalogenase-homologous genes in deep subseafloor sedimentary metagenomes.</title>
        <authorList>
            <person name="Kawai M."/>
            <person name="Futagami T."/>
            <person name="Toyoda A."/>
            <person name="Takaki Y."/>
            <person name="Nishi S."/>
            <person name="Hori S."/>
            <person name="Arai W."/>
            <person name="Tsubouchi T."/>
            <person name="Morono Y."/>
            <person name="Uchiyama I."/>
            <person name="Ito T."/>
            <person name="Fujiyama A."/>
            <person name="Inagaki F."/>
            <person name="Takami H."/>
        </authorList>
    </citation>
    <scope>NUCLEOTIDE SEQUENCE</scope>
    <source>
        <strain evidence="1">Expedition CK06-06</strain>
    </source>
</reference>
<comment type="caution">
    <text evidence="1">The sequence shown here is derived from an EMBL/GenBank/DDBJ whole genome shotgun (WGS) entry which is preliminary data.</text>
</comment>
<proteinExistence type="predicted"/>
<dbReference type="AlphaFoldDB" id="X1HMM9"/>
<feature type="non-terminal residue" evidence="1">
    <location>
        <position position="1"/>
    </location>
</feature>
<sequence length="187" mass="21845">LELEVIELMLKHTLNINRISSLKVQGIFNTAERLFYDYKKSGGLIDASLIILEYAKGFETMLHEQISSHFKPLITKYHKKYLERKTSPAFHDKFGYLMQGKSINLGSWIKIIESLKEPQKYQEIQEFYSCLNNSFDDFTLNIIKVACEFIAPERNPISHIVTLSMEQIISRRKKVIELLNPVIDKLF</sequence>
<gene>
    <name evidence="1" type="ORF">S03H2_47397</name>
</gene>
<dbReference type="EMBL" id="BARU01029822">
    <property type="protein sequence ID" value="GAH71401.1"/>
    <property type="molecule type" value="Genomic_DNA"/>
</dbReference>
<organism evidence="1">
    <name type="scientific">marine sediment metagenome</name>
    <dbReference type="NCBI Taxonomy" id="412755"/>
    <lineage>
        <taxon>unclassified sequences</taxon>
        <taxon>metagenomes</taxon>
        <taxon>ecological metagenomes</taxon>
    </lineage>
</organism>